<feature type="compositionally biased region" description="Polar residues" evidence="6">
    <location>
        <begin position="153"/>
        <end position="162"/>
    </location>
</feature>
<proteinExistence type="predicted"/>
<dbReference type="InterPro" id="IPR037278">
    <property type="entry name" value="ARFGAP/RecO"/>
</dbReference>
<keyword evidence="1" id="KW-0343">GTPase activation</keyword>
<keyword evidence="2" id="KW-0479">Metal-binding</keyword>
<accession>A0A2H6KGL6</accession>
<organism evidence="8 9">
    <name type="scientific">Babesia ovata</name>
    <dbReference type="NCBI Taxonomy" id="189622"/>
    <lineage>
        <taxon>Eukaryota</taxon>
        <taxon>Sar</taxon>
        <taxon>Alveolata</taxon>
        <taxon>Apicomplexa</taxon>
        <taxon>Aconoidasida</taxon>
        <taxon>Piroplasmida</taxon>
        <taxon>Babesiidae</taxon>
        <taxon>Babesia</taxon>
    </lineage>
</organism>
<dbReference type="GeneID" id="39875912"/>
<dbReference type="GO" id="GO:0008270">
    <property type="term" value="F:zinc ion binding"/>
    <property type="evidence" value="ECO:0007669"/>
    <property type="project" value="UniProtKB-KW"/>
</dbReference>
<sequence length="311" mass="33702">MFGSPVAGRICSIEGNNVCADCGGRSPRWASVNLGVLLCINCSGVHRMLGVHVSQVKSLTLDNLKPEWIKTSQVLTNVGNEVANSYYLHKLPSHAPRPHASTSARDMEIWIRNKYERKIYAMDGVEEPYLLLAKGYNPREIIAKGALGPAARPQSQPATQEPANRAMGGRGAGFGGPEVPMRSSVPEDLFGNANAHGNTAFQDSSPQANWSGDFWPTASPNGGGKASFDNDLVHTVPSSVSFDCNKVTETKIEAAKDSISKLFDNPSQIGFKNSSYEQKTPNCVQGDLFDFNFSDLGNKLQSQQKQNDDLI</sequence>
<evidence type="ECO:0000313" key="8">
    <source>
        <dbReference type="EMBL" id="GBE62142.1"/>
    </source>
</evidence>
<dbReference type="Gene3D" id="1.10.220.150">
    <property type="entry name" value="Arf GTPase activating protein"/>
    <property type="match status" value="1"/>
</dbReference>
<dbReference type="SUPFAM" id="SSF57863">
    <property type="entry name" value="ArfGap/RecO-like zinc finger"/>
    <property type="match status" value="1"/>
</dbReference>
<evidence type="ECO:0000256" key="4">
    <source>
        <dbReference type="ARBA" id="ARBA00022833"/>
    </source>
</evidence>
<evidence type="ECO:0000256" key="1">
    <source>
        <dbReference type="ARBA" id="ARBA00022468"/>
    </source>
</evidence>
<dbReference type="PANTHER" id="PTHR45705:SF1">
    <property type="entry name" value="FI20236P1"/>
    <property type="match status" value="1"/>
</dbReference>
<feature type="region of interest" description="Disordered" evidence="6">
    <location>
        <begin position="148"/>
        <end position="177"/>
    </location>
</feature>
<evidence type="ECO:0000256" key="3">
    <source>
        <dbReference type="ARBA" id="ARBA00022771"/>
    </source>
</evidence>
<dbReference type="GO" id="GO:0005096">
    <property type="term" value="F:GTPase activator activity"/>
    <property type="evidence" value="ECO:0007669"/>
    <property type="project" value="UniProtKB-KW"/>
</dbReference>
<evidence type="ECO:0000256" key="2">
    <source>
        <dbReference type="ARBA" id="ARBA00022723"/>
    </source>
</evidence>
<dbReference type="AlphaFoldDB" id="A0A2H6KGL6"/>
<keyword evidence="4" id="KW-0862">Zinc</keyword>
<dbReference type="GO" id="GO:0005737">
    <property type="term" value="C:cytoplasm"/>
    <property type="evidence" value="ECO:0007669"/>
    <property type="project" value="TreeGrafter"/>
</dbReference>
<dbReference type="InterPro" id="IPR051718">
    <property type="entry name" value="ARF_GTPase-activating"/>
</dbReference>
<dbReference type="VEuPathDB" id="PiroplasmaDB:BOVATA_036350"/>
<keyword evidence="3 5" id="KW-0863">Zinc-finger</keyword>
<evidence type="ECO:0000256" key="6">
    <source>
        <dbReference type="SAM" id="MobiDB-lite"/>
    </source>
</evidence>
<reference evidence="8 9" key="1">
    <citation type="journal article" date="2017" name="BMC Genomics">
        <title>Whole-genome assembly of Babesia ovata and comparative genomics between closely related pathogens.</title>
        <authorList>
            <person name="Yamagishi J."/>
            <person name="Asada M."/>
            <person name="Hakimi H."/>
            <person name="Tanaka T.Q."/>
            <person name="Sugimoto C."/>
            <person name="Kawazu S."/>
        </authorList>
    </citation>
    <scope>NUCLEOTIDE SEQUENCE [LARGE SCALE GENOMIC DNA]</scope>
    <source>
        <strain evidence="8 9">Miyake</strain>
    </source>
</reference>
<gene>
    <name evidence="8" type="ORF">BOVATA_036350</name>
</gene>
<dbReference type="OrthoDB" id="73919at2759"/>
<dbReference type="PRINTS" id="PR00405">
    <property type="entry name" value="REVINTRACTNG"/>
</dbReference>
<dbReference type="EMBL" id="BDSA01000004">
    <property type="protein sequence ID" value="GBE62142.1"/>
    <property type="molecule type" value="Genomic_DNA"/>
</dbReference>
<comment type="caution">
    <text evidence="8">The sequence shown here is derived from an EMBL/GenBank/DDBJ whole genome shotgun (WGS) entry which is preliminary data.</text>
</comment>
<evidence type="ECO:0000313" key="9">
    <source>
        <dbReference type="Proteomes" id="UP000236319"/>
    </source>
</evidence>
<dbReference type="PROSITE" id="PS50115">
    <property type="entry name" value="ARFGAP"/>
    <property type="match status" value="1"/>
</dbReference>
<dbReference type="FunFam" id="1.10.220.150:FF:000009">
    <property type="entry name" value="stromal membrane-associated protein 1 isoform X1"/>
    <property type="match status" value="1"/>
</dbReference>
<dbReference type="SMART" id="SM00105">
    <property type="entry name" value="ArfGap"/>
    <property type="match status" value="1"/>
</dbReference>
<dbReference type="InterPro" id="IPR001164">
    <property type="entry name" value="ArfGAP_dom"/>
</dbReference>
<dbReference type="Pfam" id="PF01412">
    <property type="entry name" value="ArfGap"/>
    <property type="match status" value="1"/>
</dbReference>
<keyword evidence="9" id="KW-1185">Reference proteome</keyword>
<evidence type="ECO:0000256" key="5">
    <source>
        <dbReference type="PROSITE-ProRule" id="PRU00288"/>
    </source>
</evidence>
<dbReference type="CDD" id="cd08204">
    <property type="entry name" value="ArfGap"/>
    <property type="match status" value="1"/>
</dbReference>
<dbReference type="PANTHER" id="PTHR45705">
    <property type="entry name" value="FI20236P1"/>
    <property type="match status" value="1"/>
</dbReference>
<dbReference type="Proteomes" id="UP000236319">
    <property type="component" value="Unassembled WGS sequence"/>
</dbReference>
<evidence type="ECO:0000259" key="7">
    <source>
        <dbReference type="PROSITE" id="PS50115"/>
    </source>
</evidence>
<dbReference type="InterPro" id="IPR038508">
    <property type="entry name" value="ArfGAP_dom_sf"/>
</dbReference>
<feature type="domain" description="Arf-GAP" evidence="7">
    <location>
        <begin position="4"/>
        <end position="128"/>
    </location>
</feature>
<name>A0A2H6KGL6_9APIC</name>
<protein>
    <submittedName>
        <fullName evidence="8">ADP-ribosylation factor GTPase-activating protein</fullName>
    </submittedName>
</protein>
<dbReference type="RefSeq" id="XP_028868385.1">
    <property type="nucleotide sequence ID" value="XM_029012552.1"/>
</dbReference>